<dbReference type="PANTHER" id="PTHR42648">
    <property type="entry name" value="TRANSPOSASE, PUTATIVE-RELATED"/>
    <property type="match status" value="1"/>
</dbReference>
<reference evidence="3" key="1">
    <citation type="submission" date="2018-05" db="EMBL/GenBank/DDBJ databases">
        <title>Draft genome of Mucuna pruriens seed.</title>
        <authorList>
            <person name="Nnadi N.E."/>
            <person name="Vos R."/>
            <person name="Hasami M.H."/>
            <person name="Devisetty U.K."/>
            <person name="Aguiy J.C."/>
        </authorList>
    </citation>
    <scope>NUCLEOTIDE SEQUENCE [LARGE SCALE GENOMIC DNA]</scope>
    <source>
        <strain evidence="3">JCA_2017</strain>
    </source>
</reference>
<gene>
    <name evidence="3" type="ORF">CR513_54342</name>
</gene>
<organism evidence="3 4">
    <name type="scientific">Mucuna pruriens</name>
    <name type="common">Velvet bean</name>
    <name type="synonym">Dolichos pruriens</name>
    <dbReference type="NCBI Taxonomy" id="157652"/>
    <lineage>
        <taxon>Eukaryota</taxon>
        <taxon>Viridiplantae</taxon>
        <taxon>Streptophyta</taxon>
        <taxon>Embryophyta</taxon>
        <taxon>Tracheophyta</taxon>
        <taxon>Spermatophyta</taxon>
        <taxon>Magnoliopsida</taxon>
        <taxon>eudicotyledons</taxon>
        <taxon>Gunneridae</taxon>
        <taxon>Pentapetalae</taxon>
        <taxon>rosids</taxon>
        <taxon>fabids</taxon>
        <taxon>Fabales</taxon>
        <taxon>Fabaceae</taxon>
        <taxon>Papilionoideae</taxon>
        <taxon>50 kb inversion clade</taxon>
        <taxon>NPAAA clade</taxon>
        <taxon>indigoferoid/millettioid clade</taxon>
        <taxon>Phaseoleae</taxon>
        <taxon>Mucuna</taxon>
    </lineage>
</organism>
<accession>A0A371ELD4</accession>
<dbReference type="PANTHER" id="PTHR42648:SF28">
    <property type="entry name" value="TRANSPOSON-ENCODED PROTEIN WITH RIBONUCLEASE H-LIKE AND RETROVIRUS ZINC FINGER-LIKE DOMAINS"/>
    <property type="match status" value="1"/>
</dbReference>
<dbReference type="Proteomes" id="UP000257109">
    <property type="component" value="Unassembled WGS sequence"/>
</dbReference>
<feature type="non-terminal residue" evidence="3">
    <location>
        <position position="255"/>
    </location>
</feature>
<dbReference type="InterPro" id="IPR025724">
    <property type="entry name" value="GAG-pre-integrase_dom"/>
</dbReference>
<evidence type="ECO:0000313" key="4">
    <source>
        <dbReference type="Proteomes" id="UP000257109"/>
    </source>
</evidence>
<evidence type="ECO:0000259" key="1">
    <source>
        <dbReference type="Pfam" id="PF13976"/>
    </source>
</evidence>
<keyword evidence="4" id="KW-1185">Reference proteome</keyword>
<dbReference type="InterPro" id="IPR039537">
    <property type="entry name" value="Retrotran_Ty1/copia-like"/>
</dbReference>
<dbReference type="Pfam" id="PF13976">
    <property type="entry name" value="gag_pre-integrs"/>
    <property type="match status" value="1"/>
</dbReference>
<dbReference type="InterPro" id="IPR057670">
    <property type="entry name" value="SH3_retrovirus"/>
</dbReference>
<dbReference type="OrthoDB" id="1938465at2759"/>
<name>A0A371ELD4_MUCPR</name>
<dbReference type="EMBL" id="QJKJ01013247">
    <property type="protein sequence ID" value="RDX66851.1"/>
    <property type="molecule type" value="Genomic_DNA"/>
</dbReference>
<feature type="domain" description="Retroviral polymerase SH3-like" evidence="2">
    <location>
        <begin position="226"/>
        <end position="254"/>
    </location>
</feature>
<protein>
    <submittedName>
        <fullName evidence="3">Uncharacterized protein</fullName>
    </submittedName>
</protein>
<feature type="domain" description="GAG-pre-integrase" evidence="1">
    <location>
        <begin position="64"/>
        <end position="113"/>
    </location>
</feature>
<evidence type="ECO:0000259" key="2">
    <source>
        <dbReference type="Pfam" id="PF25597"/>
    </source>
</evidence>
<dbReference type="Pfam" id="PF25597">
    <property type="entry name" value="SH3_retrovirus"/>
    <property type="match status" value="1"/>
</dbReference>
<evidence type="ECO:0000313" key="3">
    <source>
        <dbReference type="EMBL" id="RDX66851.1"/>
    </source>
</evidence>
<comment type="caution">
    <text evidence="3">The sequence shown here is derived from an EMBL/GenBank/DDBJ whole genome shotgun (WGS) entry which is preliminary data.</text>
</comment>
<sequence length="255" mass="29543">MTPTPQFFHSYNPCSSNRKIVVANGLVATVTRGLGTSLDLLRREMIFITLKPKSSRRKIYLSLLSSSNKDVVWLYHLRLGHLPFNILKLMFPQLFQGLDISKFHCDVCELAKHTCVPFPSNNKRSDHPFDLVHNDVWRPSIIPRPKLKKFRIGNARDYFSQMLSTYFTSQGIVHDSSRGEVVLIATYMINRLPIRILDNKSPIEVLNKFYPYFRTSNGLILRIFECTTFVHILKQHRDKLDPRAVKCIFLGYSPT</sequence>
<proteinExistence type="predicted"/>
<dbReference type="AlphaFoldDB" id="A0A371ELD4"/>